<accession>Q7RAW5</accession>
<comment type="caution">
    <text evidence="1">The sequence shown here is derived from an EMBL/GenBank/DDBJ whole genome shotgun (WGS) entry which is preliminary data.</text>
</comment>
<feature type="non-terminal residue" evidence="1">
    <location>
        <position position="1"/>
    </location>
</feature>
<organism evidence="1 2">
    <name type="scientific">Plasmodium yoelii yoelii</name>
    <dbReference type="NCBI Taxonomy" id="73239"/>
    <lineage>
        <taxon>Eukaryota</taxon>
        <taxon>Sar</taxon>
        <taxon>Alveolata</taxon>
        <taxon>Apicomplexa</taxon>
        <taxon>Aconoidasida</taxon>
        <taxon>Haemosporida</taxon>
        <taxon>Plasmodiidae</taxon>
        <taxon>Plasmodium</taxon>
        <taxon>Plasmodium (Vinckeia)</taxon>
    </lineage>
</organism>
<dbReference type="EMBL" id="AABL01002150">
    <property type="protein sequence ID" value="EAA18586.1"/>
    <property type="molecule type" value="Genomic_DNA"/>
</dbReference>
<keyword evidence="2" id="KW-1185">Reference proteome</keyword>
<reference evidence="1 2" key="1">
    <citation type="journal article" date="2002" name="Nature">
        <title>Genome sequence and comparative analysis of the model rodent malaria parasite Plasmodium yoelii yoelii.</title>
        <authorList>
            <person name="Carlton J.M."/>
            <person name="Angiuoli S.V."/>
            <person name="Suh B.B."/>
            <person name="Kooij T.W."/>
            <person name="Pertea M."/>
            <person name="Silva J.C."/>
            <person name="Ermolaeva M.D."/>
            <person name="Allen J.E."/>
            <person name="Selengut J.D."/>
            <person name="Koo H.L."/>
            <person name="Peterson J.D."/>
            <person name="Pop M."/>
            <person name="Kosack D.S."/>
            <person name="Shumway M.F."/>
            <person name="Bidwell S.L."/>
            <person name="Shallom S.J."/>
            <person name="van Aken S.E."/>
            <person name="Riedmuller S.B."/>
            <person name="Feldblyum T.V."/>
            <person name="Cho J.K."/>
            <person name="Quackenbush J."/>
            <person name="Sedegah M."/>
            <person name="Shoaibi A."/>
            <person name="Cummings L.M."/>
            <person name="Florens L."/>
            <person name="Yates J.R."/>
            <person name="Raine J.D."/>
            <person name="Sinden R.E."/>
            <person name="Harris M.A."/>
            <person name="Cunningham D.A."/>
            <person name="Preiser P.R."/>
            <person name="Bergman L.W."/>
            <person name="Vaidya A.B."/>
            <person name="van Lin L.H."/>
            <person name="Janse C.J."/>
            <person name="Waters A.P."/>
            <person name="Smith H.O."/>
            <person name="White O.R."/>
            <person name="Salzberg S.L."/>
            <person name="Venter J.C."/>
            <person name="Fraser C.M."/>
            <person name="Hoffman S.L."/>
            <person name="Gardner M.J."/>
            <person name="Carucci D.J."/>
        </authorList>
    </citation>
    <scope>NUCLEOTIDE SEQUENCE [LARGE SCALE GENOMIC DNA]</scope>
    <source>
        <strain evidence="1 2">17XNL</strain>
    </source>
</reference>
<gene>
    <name evidence="1" type="ORF">PY06384</name>
</gene>
<dbReference type="AlphaFoldDB" id="Q7RAW5"/>
<sequence length="28" mass="3223">TPFLVVYLGFISILKMQDGTYIKLVFES</sequence>
<name>Q7RAW5_PLAYO</name>
<dbReference type="PaxDb" id="73239-Q7RAW5"/>
<protein>
    <submittedName>
        <fullName evidence="1">Uncharacterized protein</fullName>
    </submittedName>
</protein>
<evidence type="ECO:0000313" key="2">
    <source>
        <dbReference type="Proteomes" id="UP000008553"/>
    </source>
</evidence>
<evidence type="ECO:0000313" key="1">
    <source>
        <dbReference type="EMBL" id="EAA18586.1"/>
    </source>
</evidence>
<dbReference type="InParanoid" id="Q7RAW5"/>
<dbReference type="Proteomes" id="UP000008553">
    <property type="component" value="Unassembled WGS sequence"/>
</dbReference>
<proteinExistence type="predicted"/>